<accession>A0ABV9MQ23</accession>
<keyword evidence="5" id="KW-1185">Reference proteome</keyword>
<evidence type="ECO:0000256" key="1">
    <source>
        <dbReference type="ARBA" id="ARBA00022737"/>
    </source>
</evidence>
<evidence type="ECO:0000313" key="4">
    <source>
        <dbReference type="EMBL" id="MFC4718067.1"/>
    </source>
</evidence>
<name>A0ABV9MQ23_9MICC</name>
<dbReference type="SMART" id="SM00028">
    <property type="entry name" value="TPR"/>
    <property type="match status" value="1"/>
</dbReference>
<dbReference type="Proteomes" id="UP001595884">
    <property type="component" value="Unassembled WGS sequence"/>
</dbReference>
<dbReference type="InterPro" id="IPR013105">
    <property type="entry name" value="TPR_2"/>
</dbReference>
<dbReference type="EMBL" id="JBHSHE010000092">
    <property type="protein sequence ID" value="MFC4718067.1"/>
    <property type="molecule type" value="Genomic_DNA"/>
</dbReference>
<proteinExistence type="predicted"/>
<dbReference type="SUPFAM" id="SSF48452">
    <property type="entry name" value="TPR-like"/>
    <property type="match status" value="1"/>
</dbReference>
<comment type="caution">
    <text evidence="4">The sequence shown here is derived from an EMBL/GenBank/DDBJ whole genome shotgun (WGS) entry which is preliminary data.</text>
</comment>
<dbReference type="Gene3D" id="1.25.40.10">
    <property type="entry name" value="Tetratricopeptide repeat domain"/>
    <property type="match status" value="1"/>
</dbReference>
<dbReference type="InterPro" id="IPR011990">
    <property type="entry name" value="TPR-like_helical_dom_sf"/>
</dbReference>
<keyword evidence="1" id="KW-0677">Repeat</keyword>
<dbReference type="RefSeq" id="WP_346060423.1">
    <property type="nucleotide sequence ID" value="NZ_BAAAVQ010000126.1"/>
</dbReference>
<evidence type="ECO:0000256" key="3">
    <source>
        <dbReference type="PROSITE-ProRule" id="PRU00339"/>
    </source>
</evidence>
<dbReference type="InterPro" id="IPR019734">
    <property type="entry name" value="TPR_rpt"/>
</dbReference>
<protein>
    <submittedName>
        <fullName evidence="4">Tetratricopeptide repeat protein</fullName>
    </submittedName>
</protein>
<dbReference type="PROSITE" id="PS50005">
    <property type="entry name" value="TPR"/>
    <property type="match status" value="1"/>
</dbReference>
<evidence type="ECO:0000313" key="5">
    <source>
        <dbReference type="Proteomes" id="UP001595884"/>
    </source>
</evidence>
<organism evidence="4 5">
    <name type="scientific">Glutamicibacter bergerei</name>
    <dbReference type="NCBI Taxonomy" id="256702"/>
    <lineage>
        <taxon>Bacteria</taxon>
        <taxon>Bacillati</taxon>
        <taxon>Actinomycetota</taxon>
        <taxon>Actinomycetes</taxon>
        <taxon>Micrococcales</taxon>
        <taxon>Micrococcaceae</taxon>
        <taxon>Glutamicibacter</taxon>
    </lineage>
</organism>
<sequence length="202" mass="22520">MSSKSPTEESLKARYVIDPVSLREVVRNKAAVESRIEELENIGEPGDAERIAWLRILGRLQEAEELGWITLVKSGGVTDTRQIVTPLPFQAVAGALRLAHVMHWQKKYSQADQLFTVALESAQSEIDNSEMNPVVARTLAAFAWQHLGKLHFDQGQFADALRSFESALVLRQELQSPEDQLSSTRQAIRTAEACLAQKVRPS</sequence>
<evidence type="ECO:0000256" key="2">
    <source>
        <dbReference type="ARBA" id="ARBA00022803"/>
    </source>
</evidence>
<dbReference type="Pfam" id="PF07719">
    <property type="entry name" value="TPR_2"/>
    <property type="match status" value="1"/>
</dbReference>
<feature type="repeat" description="TPR" evidence="3">
    <location>
        <begin position="141"/>
        <end position="174"/>
    </location>
</feature>
<reference evidence="5" key="1">
    <citation type="journal article" date="2019" name="Int. J. Syst. Evol. Microbiol.">
        <title>The Global Catalogue of Microorganisms (GCM) 10K type strain sequencing project: providing services to taxonomists for standard genome sequencing and annotation.</title>
        <authorList>
            <consortium name="The Broad Institute Genomics Platform"/>
            <consortium name="The Broad Institute Genome Sequencing Center for Infectious Disease"/>
            <person name="Wu L."/>
            <person name="Ma J."/>
        </authorList>
    </citation>
    <scope>NUCLEOTIDE SEQUENCE [LARGE SCALE GENOMIC DNA]</scope>
    <source>
        <strain evidence="5">CGMCC 1.12849</strain>
    </source>
</reference>
<gene>
    <name evidence="4" type="ORF">ACFO7V_18260</name>
</gene>
<keyword evidence="2 3" id="KW-0802">TPR repeat</keyword>